<feature type="transmembrane region" description="Helical" evidence="6">
    <location>
        <begin position="365"/>
        <end position="384"/>
    </location>
</feature>
<organism evidence="7 8">
    <name type="scientific">Chryseobacterium gotjawalense</name>
    <dbReference type="NCBI Taxonomy" id="3042315"/>
    <lineage>
        <taxon>Bacteria</taxon>
        <taxon>Pseudomonadati</taxon>
        <taxon>Bacteroidota</taxon>
        <taxon>Flavobacteriia</taxon>
        <taxon>Flavobacteriales</taxon>
        <taxon>Weeksellaceae</taxon>
        <taxon>Chryseobacterium group</taxon>
        <taxon>Chryseobacterium</taxon>
    </lineage>
</organism>
<feature type="transmembrane region" description="Helical" evidence="6">
    <location>
        <begin position="390"/>
        <end position="413"/>
    </location>
</feature>
<feature type="transmembrane region" description="Helical" evidence="6">
    <location>
        <begin position="12"/>
        <end position="30"/>
    </location>
</feature>
<feature type="transmembrane region" description="Helical" evidence="6">
    <location>
        <begin position="117"/>
        <end position="136"/>
    </location>
</feature>
<feature type="transmembrane region" description="Helical" evidence="6">
    <location>
        <begin position="175"/>
        <end position="192"/>
    </location>
</feature>
<evidence type="ECO:0000256" key="1">
    <source>
        <dbReference type="ARBA" id="ARBA00004651"/>
    </source>
</evidence>
<dbReference type="EMBL" id="CP124855">
    <property type="protein sequence ID" value="WHF52751.1"/>
    <property type="molecule type" value="Genomic_DNA"/>
</dbReference>
<dbReference type="PANTHER" id="PTHR30250">
    <property type="entry name" value="PST FAMILY PREDICTED COLANIC ACID TRANSPORTER"/>
    <property type="match status" value="1"/>
</dbReference>
<feature type="transmembrane region" description="Helical" evidence="6">
    <location>
        <begin position="78"/>
        <end position="105"/>
    </location>
</feature>
<keyword evidence="2" id="KW-1003">Cell membrane</keyword>
<gene>
    <name evidence="7" type="ORF">QGN23_05610</name>
</gene>
<feature type="transmembrane region" description="Helical" evidence="6">
    <location>
        <begin position="217"/>
        <end position="235"/>
    </location>
</feature>
<evidence type="ECO:0000256" key="2">
    <source>
        <dbReference type="ARBA" id="ARBA00022475"/>
    </source>
</evidence>
<evidence type="ECO:0000256" key="5">
    <source>
        <dbReference type="ARBA" id="ARBA00023136"/>
    </source>
</evidence>
<feature type="transmembrane region" description="Helical" evidence="6">
    <location>
        <begin position="335"/>
        <end position="353"/>
    </location>
</feature>
<feature type="transmembrane region" description="Helical" evidence="6">
    <location>
        <begin position="420"/>
        <end position="443"/>
    </location>
</feature>
<reference evidence="7 8" key="1">
    <citation type="submission" date="2023-05" db="EMBL/GenBank/DDBJ databases">
        <title>Genomic insight into Chryseobacterium sp. wdc7 isolated forest soil (Gotjawal).</title>
        <authorList>
            <person name="Park S.-J."/>
        </authorList>
    </citation>
    <scope>NUCLEOTIDE SEQUENCE [LARGE SCALE GENOMIC DNA]</scope>
    <source>
        <strain evidence="8">wdc7</strain>
    </source>
</reference>
<evidence type="ECO:0000313" key="8">
    <source>
        <dbReference type="Proteomes" id="UP001241656"/>
    </source>
</evidence>
<keyword evidence="4 6" id="KW-1133">Transmembrane helix</keyword>
<comment type="subcellular location">
    <subcellularLocation>
        <location evidence="1">Cell membrane</location>
        <topology evidence="1">Multi-pass membrane protein</topology>
    </subcellularLocation>
</comment>
<sequence>MSIVARQGFKYSLIGYFGFLLGTISAIFIFPYDMEFYGKLRYIMPTAEMLLPIVVFGLSFSTVKFFHQTQKEGKHQNLLSLSFAGVLLNFVIFSLLFFAFFLLFPQFQTLQLWKMKLLILPLILIMALSAVFNKYLTNFKRIVVPNIFENLFPKIANLGAFCLFFFLGVSEKGSYGFFIGMFILSLVGYFFYANKLEKIQPDFNTGYIKKDNLWKEILNYSFYGFLGNIGNYIAFRVDNFMIGEFLNFEENGVYSIILSILSFILIPQMGLFNISAPIINKTIAEGEFEELDRFHKKTSLTLFFLGAVLFSCILVGFPYLSNFIKNGEQLLQAEPVVWILGFAMLFDLATGFNGHIISLSKHYRFNIVVMLFLAITTITLNYLFLTQTEFGIIGIAIATAISLTLFNMIKIYFNYVKFKVFPLTIEMMYVFIICTLAITLAIMFPVTKSNLINLLYKPAFVLIVIFGANHVMKIFPIEDYLNKKFFKSIFKF</sequence>
<accession>A0ABY8RFK3</accession>
<dbReference type="Pfam" id="PF01943">
    <property type="entry name" value="Polysacc_synt"/>
    <property type="match status" value="1"/>
</dbReference>
<feature type="transmembrane region" description="Helical" evidence="6">
    <location>
        <begin position="148"/>
        <end position="169"/>
    </location>
</feature>
<evidence type="ECO:0000256" key="6">
    <source>
        <dbReference type="SAM" id="Phobius"/>
    </source>
</evidence>
<dbReference type="InterPro" id="IPR050833">
    <property type="entry name" value="Poly_Biosynth_Transport"/>
</dbReference>
<feature type="transmembrane region" description="Helical" evidence="6">
    <location>
        <begin position="255"/>
        <end position="279"/>
    </location>
</feature>
<dbReference type="RefSeq" id="WP_282906014.1">
    <property type="nucleotide sequence ID" value="NZ_CP124855.1"/>
</dbReference>
<dbReference type="InterPro" id="IPR002797">
    <property type="entry name" value="Polysacc_synth"/>
</dbReference>
<protein>
    <submittedName>
        <fullName evidence="7">Oligosaccharide flippase family protein</fullName>
    </submittedName>
</protein>
<name>A0ABY8RFK3_9FLAO</name>
<evidence type="ECO:0000313" key="7">
    <source>
        <dbReference type="EMBL" id="WHF52751.1"/>
    </source>
</evidence>
<dbReference type="PANTHER" id="PTHR30250:SF11">
    <property type="entry name" value="O-ANTIGEN TRANSPORTER-RELATED"/>
    <property type="match status" value="1"/>
</dbReference>
<feature type="transmembrane region" description="Helical" evidence="6">
    <location>
        <begin position="300"/>
        <end position="320"/>
    </location>
</feature>
<evidence type="ECO:0000256" key="3">
    <source>
        <dbReference type="ARBA" id="ARBA00022692"/>
    </source>
</evidence>
<keyword evidence="8" id="KW-1185">Reference proteome</keyword>
<feature type="transmembrane region" description="Helical" evidence="6">
    <location>
        <begin position="455"/>
        <end position="475"/>
    </location>
</feature>
<keyword evidence="5 6" id="KW-0472">Membrane</keyword>
<proteinExistence type="predicted"/>
<dbReference type="Proteomes" id="UP001241656">
    <property type="component" value="Chromosome"/>
</dbReference>
<keyword evidence="3 6" id="KW-0812">Transmembrane</keyword>
<evidence type="ECO:0000256" key="4">
    <source>
        <dbReference type="ARBA" id="ARBA00022989"/>
    </source>
</evidence>
<feature type="transmembrane region" description="Helical" evidence="6">
    <location>
        <begin position="42"/>
        <end position="66"/>
    </location>
</feature>